<protein>
    <submittedName>
        <fullName evidence="2">Uncharacterized protein</fullName>
    </submittedName>
</protein>
<organism evidence="2 3">
    <name type="scientific">Aquilegia coerulea</name>
    <name type="common">Rocky mountain columbine</name>
    <dbReference type="NCBI Taxonomy" id="218851"/>
    <lineage>
        <taxon>Eukaryota</taxon>
        <taxon>Viridiplantae</taxon>
        <taxon>Streptophyta</taxon>
        <taxon>Embryophyta</taxon>
        <taxon>Tracheophyta</taxon>
        <taxon>Spermatophyta</taxon>
        <taxon>Magnoliopsida</taxon>
        <taxon>Ranunculales</taxon>
        <taxon>Ranunculaceae</taxon>
        <taxon>Thalictroideae</taxon>
        <taxon>Aquilegia</taxon>
    </lineage>
</organism>
<keyword evidence="1" id="KW-0853">WD repeat</keyword>
<dbReference type="InParanoid" id="A0A2G5DB22"/>
<reference evidence="2 3" key="1">
    <citation type="submission" date="2017-09" db="EMBL/GenBank/DDBJ databases">
        <title>WGS assembly of Aquilegia coerulea Goldsmith.</title>
        <authorList>
            <person name="Hodges S."/>
            <person name="Kramer E."/>
            <person name="Nordborg M."/>
            <person name="Tomkins J."/>
            <person name="Borevitz J."/>
            <person name="Derieg N."/>
            <person name="Yan J."/>
            <person name="Mihaltcheva S."/>
            <person name="Hayes R.D."/>
            <person name="Rokhsar D."/>
        </authorList>
    </citation>
    <scope>NUCLEOTIDE SEQUENCE [LARGE SCALE GENOMIC DNA]</scope>
    <source>
        <strain evidence="3">cv. Goldsmith</strain>
    </source>
</reference>
<dbReference type="InterPro" id="IPR052651">
    <property type="entry name" value="WDR81"/>
</dbReference>
<dbReference type="PROSITE" id="PS50082">
    <property type="entry name" value="WD_REPEATS_2"/>
    <property type="match status" value="1"/>
</dbReference>
<evidence type="ECO:0000256" key="1">
    <source>
        <dbReference type="PROSITE-ProRule" id="PRU00221"/>
    </source>
</evidence>
<sequence>MQILLISPKIFICGRGNHLNLHFVLISAVCSCGYDNVNANRVWRLFDARCGSVVSLWQAQDGYTQDDKKDHLLVFSSLDKTVRVWDLRNSSWSGPSQSYVFRCHSDGVAGLAVWDFNFQE</sequence>
<keyword evidence="3" id="KW-1185">Reference proteome</keyword>
<dbReference type="PANTHER" id="PTHR44662:SF1">
    <property type="entry name" value="WD REPEAT-CONTAINING PROTEIN 81"/>
    <property type="match status" value="1"/>
</dbReference>
<dbReference type="Gene3D" id="2.130.10.10">
    <property type="entry name" value="YVTN repeat-like/Quinoprotein amine dehydrogenase"/>
    <property type="match status" value="1"/>
</dbReference>
<dbReference type="InterPro" id="IPR015943">
    <property type="entry name" value="WD40/YVTN_repeat-like_dom_sf"/>
</dbReference>
<evidence type="ECO:0000313" key="3">
    <source>
        <dbReference type="Proteomes" id="UP000230069"/>
    </source>
</evidence>
<dbReference type="InterPro" id="IPR036322">
    <property type="entry name" value="WD40_repeat_dom_sf"/>
</dbReference>
<dbReference type="PANTHER" id="PTHR44662">
    <property type="entry name" value="WD REPEAT-CONTAINING PROTEIN 81"/>
    <property type="match status" value="1"/>
</dbReference>
<accession>A0A2G5DB22</accession>
<evidence type="ECO:0000313" key="2">
    <source>
        <dbReference type="EMBL" id="PIA40730.1"/>
    </source>
</evidence>
<proteinExistence type="predicted"/>
<dbReference type="Proteomes" id="UP000230069">
    <property type="component" value="Unassembled WGS sequence"/>
</dbReference>
<dbReference type="OrthoDB" id="25906at2759"/>
<gene>
    <name evidence="2" type="ORF">AQUCO_02400063v1</name>
</gene>
<dbReference type="InterPro" id="IPR001680">
    <property type="entry name" value="WD40_rpt"/>
</dbReference>
<feature type="repeat" description="WD" evidence="1">
    <location>
        <begin position="72"/>
        <end position="89"/>
    </location>
</feature>
<dbReference type="EMBL" id="KZ305041">
    <property type="protein sequence ID" value="PIA40730.1"/>
    <property type="molecule type" value="Genomic_DNA"/>
</dbReference>
<dbReference type="AlphaFoldDB" id="A0A2G5DB22"/>
<name>A0A2G5DB22_AQUCA</name>
<dbReference type="STRING" id="218851.A0A2G5DB22"/>
<dbReference type="SUPFAM" id="SSF50978">
    <property type="entry name" value="WD40 repeat-like"/>
    <property type="match status" value="1"/>
</dbReference>